<organism evidence="12 13">
    <name type="scientific">Ascodesmis nigricans</name>
    <dbReference type="NCBI Taxonomy" id="341454"/>
    <lineage>
        <taxon>Eukaryota</taxon>
        <taxon>Fungi</taxon>
        <taxon>Dikarya</taxon>
        <taxon>Ascomycota</taxon>
        <taxon>Pezizomycotina</taxon>
        <taxon>Pezizomycetes</taxon>
        <taxon>Pezizales</taxon>
        <taxon>Ascodesmidaceae</taxon>
        <taxon>Ascodesmis</taxon>
    </lineage>
</organism>
<dbReference type="GO" id="GO:0005783">
    <property type="term" value="C:endoplasmic reticulum"/>
    <property type="evidence" value="ECO:0007669"/>
    <property type="project" value="UniProtKB-SubCell"/>
</dbReference>
<feature type="region of interest" description="Disordered" evidence="10">
    <location>
        <begin position="539"/>
        <end position="651"/>
    </location>
</feature>
<keyword evidence="8 9" id="KW-0687">Ribonucleoprotein</keyword>
<feature type="compositionally biased region" description="Basic residues" evidence="10">
    <location>
        <begin position="641"/>
        <end position="651"/>
    </location>
</feature>
<dbReference type="InterPro" id="IPR013699">
    <property type="entry name" value="Signal_recog_part_SRP72_RNA-bd"/>
</dbReference>
<feature type="domain" description="Signal recognition particle SRP72 subunit RNA-binding" evidence="11">
    <location>
        <begin position="545"/>
        <end position="594"/>
    </location>
</feature>
<evidence type="ECO:0000256" key="10">
    <source>
        <dbReference type="SAM" id="MobiDB-lite"/>
    </source>
</evidence>
<evidence type="ECO:0000256" key="6">
    <source>
        <dbReference type="ARBA" id="ARBA00022824"/>
    </source>
</evidence>
<accession>A0A4S2N6E2</accession>
<dbReference type="Pfam" id="PF08492">
    <property type="entry name" value="SRP72"/>
    <property type="match status" value="1"/>
</dbReference>
<evidence type="ECO:0000259" key="11">
    <source>
        <dbReference type="Pfam" id="PF08492"/>
    </source>
</evidence>
<dbReference type="AlphaFoldDB" id="A0A4S2N6E2"/>
<evidence type="ECO:0000256" key="3">
    <source>
        <dbReference type="ARBA" id="ARBA00007676"/>
    </source>
</evidence>
<sequence>MSSSQNPASSLESLLRNLSLAHDEPNHEEILKHANNAVRADKTNAQALHTKVVALLNLDRHEDALRLFEGPSGKFIEDSAIFGKAYALYKLGRLQEALEAVRRGESLGRNIRGYQHIAAQANYRLENFEETARILNHLTGTLSEAPSEENDLRVNTGATNAQAIWAGRRDLVGNKKTPREDLDVFEGAFNAACFSIAKGEFSQGLVLLKRARQLCNELEDLSDEERQSELEPVTLQEIYALSRTGQIEQASELLNSLSPENITDESLKTIAAINSGAIANQTEDYNPYLAWRNYETAKRQATSHMASPFQFQKRLLDLDEMILDLHTGKTQKARNSATPIPRSALWDGCPSVINAAAVTANMAPGEQIKKIEAMFKADPQDIGLALTLVQLRIRAGNVTGAMEALKTLLENLEPSSRYQPGLIGLLVLLYLRQGAKEHIRKILSEASEWWKTNSSPNPAILRAAGRAKLDSSSPADLSSAGELFSSLLQLDPTDKISSAGIVAAYATIDPAQIPTYTQSLPSVESLTATINIDDLEAAGVAQPTRKRGAEDMTKAPRETKIRKKKPRLPKDYDPNKKVDPERWLPMRDRSYYKPKGKKDKKRAAAATQGGPVTESMDLAGGGTIDVVKVDQAKKQGGGGANKKKKKKGGKW</sequence>
<dbReference type="GO" id="GO:0005786">
    <property type="term" value="C:signal recognition particle, endoplasmic reticulum targeting"/>
    <property type="evidence" value="ECO:0007669"/>
    <property type="project" value="UniProtKB-UniRule"/>
</dbReference>
<evidence type="ECO:0000313" key="13">
    <source>
        <dbReference type="Proteomes" id="UP000298138"/>
    </source>
</evidence>
<reference evidence="12 13" key="1">
    <citation type="submission" date="2019-04" db="EMBL/GenBank/DDBJ databases">
        <title>Comparative genomics and transcriptomics to analyze fruiting body development in filamentous ascomycetes.</title>
        <authorList>
            <consortium name="DOE Joint Genome Institute"/>
            <person name="Lutkenhaus R."/>
            <person name="Traeger S."/>
            <person name="Breuer J."/>
            <person name="Kuo A."/>
            <person name="Lipzen A."/>
            <person name="Pangilinan J."/>
            <person name="Dilworth D."/>
            <person name="Sandor L."/>
            <person name="Poggeler S."/>
            <person name="Barry K."/>
            <person name="Grigoriev I.V."/>
            <person name="Nowrousian M."/>
        </authorList>
    </citation>
    <scope>NUCLEOTIDE SEQUENCE [LARGE SCALE GENOMIC DNA]</scope>
    <source>
        <strain evidence="12 13">CBS 389.68</strain>
    </source>
</reference>
<evidence type="ECO:0000256" key="1">
    <source>
        <dbReference type="ARBA" id="ARBA00004240"/>
    </source>
</evidence>
<dbReference type="PIRSF" id="PIRSF038922">
    <property type="entry name" value="SRP72"/>
    <property type="match status" value="1"/>
</dbReference>
<dbReference type="STRING" id="341454.A0A4S2N6E2"/>
<keyword evidence="5 9" id="KW-0963">Cytoplasm</keyword>
<keyword evidence="7 9" id="KW-0733">Signal recognition particle</keyword>
<name>A0A4S2N6E2_9PEZI</name>
<feature type="compositionally biased region" description="Basic residues" evidence="10">
    <location>
        <begin position="592"/>
        <end position="603"/>
    </location>
</feature>
<dbReference type="EMBL" id="ML220112">
    <property type="protein sequence ID" value="TGZ84726.1"/>
    <property type="molecule type" value="Genomic_DNA"/>
</dbReference>
<dbReference type="SUPFAM" id="SSF48452">
    <property type="entry name" value="TPR-like"/>
    <property type="match status" value="1"/>
</dbReference>
<gene>
    <name evidence="12" type="ORF">EX30DRAFT_367867</name>
</gene>
<dbReference type="Proteomes" id="UP000298138">
    <property type="component" value="Unassembled WGS sequence"/>
</dbReference>
<dbReference type="PANTHER" id="PTHR14094:SF9">
    <property type="entry name" value="SIGNAL RECOGNITION PARTICLE SUBUNIT SRP72"/>
    <property type="match status" value="1"/>
</dbReference>
<feature type="compositionally biased region" description="Basic and acidic residues" evidence="10">
    <location>
        <begin position="547"/>
        <end position="559"/>
    </location>
</feature>
<dbReference type="InterPro" id="IPR031545">
    <property type="entry name" value="SRP72_TPR-like"/>
</dbReference>
<dbReference type="GO" id="GO:0043022">
    <property type="term" value="F:ribosome binding"/>
    <property type="evidence" value="ECO:0007669"/>
    <property type="project" value="TreeGrafter"/>
</dbReference>
<comment type="similarity">
    <text evidence="3 9">Belongs to the SRP72 family.</text>
</comment>
<feature type="compositionally biased region" description="Basic and acidic residues" evidence="10">
    <location>
        <begin position="568"/>
        <end position="591"/>
    </location>
</feature>
<proteinExistence type="inferred from homology"/>
<evidence type="ECO:0000256" key="9">
    <source>
        <dbReference type="PIRNR" id="PIRNR038922"/>
    </source>
</evidence>
<comment type="function">
    <text evidence="9">Component of the signal recognition particle (SRP) complex, a ribonucleoprotein complex that mediates the cotranslational targeting of secretory and membrane proteins to the endoplasmic reticulum (ER).</text>
</comment>
<evidence type="ECO:0000313" key="12">
    <source>
        <dbReference type="EMBL" id="TGZ84726.1"/>
    </source>
</evidence>
<protein>
    <recommendedName>
        <fullName evidence="4 9">Signal recognition particle subunit SRP72</fullName>
    </recommendedName>
</protein>
<dbReference type="GO" id="GO:0008312">
    <property type="term" value="F:7S RNA binding"/>
    <property type="evidence" value="ECO:0007669"/>
    <property type="project" value="InterPro"/>
</dbReference>
<keyword evidence="6" id="KW-0256">Endoplasmic reticulum</keyword>
<dbReference type="GO" id="GO:0006614">
    <property type="term" value="P:SRP-dependent cotranslational protein targeting to membrane"/>
    <property type="evidence" value="ECO:0007669"/>
    <property type="project" value="UniProtKB-UniRule"/>
</dbReference>
<dbReference type="Gene3D" id="1.25.40.10">
    <property type="entry name" value="Tetratricopeptide repeat domain"/>
    <property type="match status" value="1"/>
</dbReference>
<dbReference type="OrthoDB" id="5421607at2759"/>
<dbReference type="InterPro" id="IPR026270">
    <property type="entry name" value="SRP72"/>
</dbReference>
<evidence type="ECO:0000256" key="7">
    <source>
        <dbReference type="ARBA" id="ARBA00023135"/>
    </source>
</evidence>
<dbReference type="Pfam" id="PF17004">
    <property type="entry name" value="SRP_TPR_like"/>
    <property type="match status" value="1"/>
</dbReference>
<keyword evidence="13" id="KW-1185">Reference proteome</keyword>
<evidence type="ECO:0000256" key="8">
    <source>
        <dbReference type="ARBA" id="ARBA00023274"/>
    </source>
</evidence>
<comment type="subcellular location">
    <subcellularLocation>
        <location evidence="2 9">Cytoplasm</location>
    </subcellularLocation>
    <subcellularLocation>
        <location evidence="1">Endoplasmic reticulum</location>
    </subcellularLocation>
</comment>
<dbReference type="PANTHER" id="PTHR14094">
    <property type="entry name" value="SIGNAL RECOGNITION PARTICLE 72"/>
    <property type="match status" value="1"/>
</dbReference>
<evidence type="ECO:0000256" key="5">
    <source>
        <dbReference type="ARBA" id="ARBA00022490"/>
    </source>
</evidence>
<dbReference type="InterPro" id="IPR011990">
    <property type="entry name" value="TPR-like_helical_dom_sf"/>
</dbReference>
<dbReference type="FunCoup" id="A0A4S2N6E2">
    <property type="interactions" value="947"/>
</dbReference>
<evidence type="ECO:0000256" key="4">
    <source>
        <dbReference type="ARBA" id="ARBA00018350"/>
    </source>
</evidence>
<dbReference type="InParanoid" id="A0A4S2N6E2"/>
<evidence type="ECO:0000256" key="2">
    <source>
        <dbReference type="ARBA" id="ARBA00004496"/>
    </source>
</evidence>